<protein>
    <submittedName>
        <fullName evidence="7">Branched-chain amino acid ABC transporter permease</fullName>
    </submittedName>
</protein>
<keyword evidence="4 6" id="KW-1133">Transmembrane helix</keyword>
<organism evidence="7 8">
    <name type="scientific">Actinospica durhamensis</name>
    <dbReference type="NCBI Taxonomy" id="1508375"/>
    <lineage>
        <taxon>Bacteria</taxon>
        <taxon>Bacillati</taxon>
        <taxon>Actinomycetota</taxon>
        <taxon>Actinomycetes</taxon>
        <taxon>Catenulisporales</taxon>
        <taxon>Actinospicaceae</taxon>
        <taxon>Actinospica</taxon>
    </lineage>
</organism>
<evidence type="ECO:0000256" key="3">
    <source>
        <dbReference type="ARBA" id="ARBA00022692"/>
    </source>
</evidence>
<feature type="transmembrane region" description="Helical" evidence="6">
    <location>
        <begin position="219"/>
        <end position="239"/>
    </location>
</feature>
<sequence>MSAVQQGPAVERGGRPARYTAGGGVVLVAALAYLPYLVDTGVTQAMVVFFYLAAMALMWNLLAGYAGLVSVGQQAYVGLGAYAVLQFSNWGVAPFLGVWLAALACAVIALPTSFAAFRLRADYFAVGTWAIAEVYHLLVIQDSSLGGGSGSALTTLSGIDPVLRDAETYWTALAVAAVCVLGCFLLLRGRVGLALTAIRDDETAAGSAGVRVGPAKRTVYLAAAAGCGAAGGVVIVSQLNVAPDSAFSVQWSASMIFIVLLGGIGTLEGPLLGAALFTVVQQYFGADGAWYLIVLGAACVPVAVWLPRGLWGVVARATPLRVFPLARRVRAASPTAAGPGR</sequence>
<keyword evidence="3 6" id="KW-0812">Transmembrane</keyword>
<feature type="transmembrane region" description="Helical" evidence="6">
    <location>
        <begin position="45"/>
        <end position="67"/>
    </location>
</feature>
<evidence type="ECO:0000256" key="6">
    <source>
        <dbReference type="SAM" id="Phobius"/>
    </source>
</evidence>
<dbReference type="EMBL" id="JAGSOG010000071">
    <property type="protein sequence ID" value="MBR7834801.1"/>
    <property type="molecule type" value="Genomic_DNA"/>
</dbReference>
<evidence type="ECO:0000256" key="5">
    <source>
        <dbReference type="ARBA" id="ARBA00023136"/>
    </source>
</evidence>
<evidence type="ECO:0000313" key="7">
    <source>
        <dbReference type="EMBL" id="MBR7834801.1"/>
    </source>
</evidence>
<dbReference type="RefSeq" id="WP_212529314.1">
    <property type="nucleotide sequence ID" value="NZ_JAGSOG010000071.1"/>
</dbReference>
<dbReference type="AlphaFoldDB" id="A0A941EPJ1"/>
<name>A0A941EPJ1_9ACTN</name>
<feature type="transmembrane region" description="Helical" evidence="6">
    <location>
        <begin position="251"/>
        <end position="277"/>
    </location>
</feature>
<comment type="caution">
    <text evidence="7">The sequence shown here is derived from an EMBL/GenBank/DDBJ whole genome shotgun (WGS) entry which is preliminary data.</text>
</comment>
<dbReference type="PANTHER" id="PTHR30482:SF17">
    <property type="entry name" value="ABC TRANSPORTER ATP-BINDING PROTEIN"/>
    <property type="match status" value="1"/>
</dbReference>
<feature type="transmembrane region" description="Helical" evidence="6">
    <location>
        <begin position="289"/>
        <end position="306"/>
    </location>
</feature>
<dbReference type="InterPro" id="IPR043428">
    <property type="entry name" value="LivM-like"/>
</dbReference>
<keyword evidence="5 6" id="KW-0472">Membrane</keyword>
<evidence type="ECO:0000256" key="4">
    <source>
        <dbReference type="ARBA" id="ARBA00022989"/>
    </source>
</evidence>
<evidence type="ECO:0000313" key="8">
    <source>
        <dbReference type="Proteomes" id="UP000675781"/>
    </source>
</evidence>
<accession>A0A941EPJ1</accession>
<dbReference type="GO" id="GO:0015658">
    <property type="term" value="F:branched-chain amino acid transmembrane transporter activity"/>
    <property type="evidence" value="ECO:0007669"/>
    <property type="project" value="InterPro"/>
</dbReference>
<dbReference type="GO" id="GO:0005886">
    <property type="term" value="C:plasma membrane"/>
    <property type="evidence" value="ECO:0007669"/>
    <property type="project" value="UniProtKB-SubCell"/>
</dbReference>
<gene>
    <name evidence="7" type="ORF">KDL01_16110</name>
</gene>
<dbReference type="CDD" id="cd06581">
    <property type="entry name" value="TM_PBP1_LivM_like"/>
    <property type="match status" value="1"/>
</dbReference>
<feature type="transmembrane region" description="Helical" evidence="6">
    <location>
        <begin position="87"/>
        <end position="110"/>
    </location>
</feature>
<feature type="transmembrane region" description="Helical" evidence="6">
    <location>
        <begin position="169"/>
        <end position="187"/>
    </location>
</feature>
<proteinExistence type="predicted"/>
<feature type="transmembrane region" description="Helical" evidence="6">
    <location>
        <begin position="20"/>
        <end position="38"/>
    </location>
</feature>
<feature type="transmembrane region" description="Helical" evidence="6">
    <location>
        <begin position="122"/>
        <end position="140"/>
    </location>
</feature>
<comment type="subcellular location">
    <subcellularLocation>
        <location evidence="1">Cell membrane</location>
        <topology evidence="1">Multi-pass membrane protein</topology>
    </subcellularLocation>
</comment>
<reference evidence="7" key="1">
    <citation type="submission" date="2021-04" db="EMBL/GenBank/DDBJ databases">
        <title>Genome based classification of Actinospica acidithermotolerans sp. nov., an actinobacterium isolated from an Indonesian hot spring.</title>
        <authorList>
            <person name="Kusuma A.B."/>
            <person name="Putra K.E."/>
            <person name="Nafisah S."/>
            <person name="Loh J."/>
            <person name="Nouioui I."/>
            <person name="Goodfellow M."/>
        </authorList>
    </citation>
    <scope>NUCLEOTIDE SEQUENCE</scope>
    <source>
        <strain evidence="7">CSCA 57</strain>
    </source>
</reference>
<dbReference type="Proteomes" id="UP000675781">
    <property type="component" value="Unassembled WGS sequence"/>
</dbReference>
<dbReference type="InterPro" id="IPR001851">
    <property type="entry name" value="ABC_transp_permease"/>
</dbReference>
<dbReference type="PANTHER" id="PTHR30482">
    <property type="entry name" value="HIGH-AFFINITY BRANCHED-CHAIN AMINO ACID TRANSPORT SYSTEM PERMEASE"/>
    <property type="match status" value="1"/>
</dbReference>
<keyword evidence="8" id="KW-1185">Reference proteome</keyword>
<evidence type="ECO:0000256" key="1">
    <source>
        <dbReference type="ARBA" id="ARBA00004651"/>
    </source>
</evidence>
<evidence type="ECO:0000256" key="2">
    <source>
        <dbReference type="ARBA" id="ARBA00022475"/>
    </source>
</evidence>
<dbReference type="Pfam" id="PF02653">
    <property type="entry name" value="BPD_transp_2"/>
    <property type="match status" value="1"/>
</dbReference>
<keyword evidence="2" id="KW-1003">Cell membrane</keyword>